<comment type="caution">
    <text evidence="2">The sequence shown here is derived from an EMBL/GenBank/DDBJ whole genome shotgun (WGS) entry which is preliminary data.</text>
</comment>
<evidence type="ECO:0000256" key="1">
    <source>
        <dbReference type="SAM" id="Phobius"/>
    </source>
</evidence>
<evidence type="ECO:0000313" key="2">
    <source>
        <dbReference type="EMBL" id="TNN14668.1"/>
    </source>
</evidence>
<keyword evidence="1" id="KW-1133">Transmembrane helix</keyword>
<name>A0A4Z2DE35_SCHJA</name>
<dbReference type="EMBL" id="SKCS01000166">
    <property type="protein sequence ID" value="TNN14668.1"/>
    <property type="molecule type" value="Genomic_DNA"/>
</dbReference>
<keyword evidence="1" id="KW-0472">Membrane</keyword>
<evidence type="ECO:0000313" key="3">
    <source>
        <dbReference type="Proteomes" id="UP000311919"/>
    </source>
</evidence>
<protein>
    <submittedName>
        <fullName evidence="2">Uncharacterized protein</fullName>
    </submittedName>
</protein>
<proteinExistence type="predicted"/>
<dbReference type="Proteomes" id="UP000311919">
    <property type="component" value="Unassembled WGS sequence"/>
</dbReference>
<feature type="transmembrane region" description="Helical" evidence="1">
    <location>
        <begin position="379"/>
        <end position="399"/>
    </location>
</feature>
<feature type="transmembrane region" description="Helical" evidence="1">
    <location>
        <begin position="72"/>
        <end position="95"/>
    </location>
</feature>
<accession>A0A4Z2DE35</accession>
<feature type="transmembrane region" description="Helical" evidence="1">
    <location>
        <begin position="201"/>
        <end position="221"/>
    </location>
</feature>
<organism evidence="2 3">
    <name type="scientific">Schistosoma japonicum</name>
    <name type="common">Blood fluke</name>
    <dbReference type="NCBI Taxonomy" id="6182"/>
    <lineage>
        <taxon>Eukaryota</taxon>
        <taxon>Metazoa</taxon>
        <taxon>Spiralia</taxon>
        <taxon>Lophotrochozoa</taxon>
        <taxon>Platyhelminthes</taxon>
        <taxon>Trematoda</taxon>
        <taxon>Digenea</taxon>
        <taxon>Strigeidida</taxon>
        <taxon>Schistosomatoidea</taxon>
        <taxon>Schistosomatidae</taxon>
        <taxon>Schistosoma</taxon>
    </lineage>
</organism>
<gene>
    <name evidence="2" type="ORF">EWB00_001854</name>
</gene>
<reference evidence="2 3" key="1">
    <citation type="submission" date="2019-03" db="EMBL/GenBank/DDBJ databases">
        <title>An improved genome assembly of the fluke Schistosoma japonicum.</title>
        <authorList>
            <person name="Hu W."/>
            <person name="Luo F."/>
            <person name="Yin M."/>
            <person name="Mo X."/>
            <person name="Sun C."/>
            <person name="Wu Q."/>
            <person name="Zhu B."/>
            <person name="Xiang M."/>
            <person name="Wang J."/>
            <person name="Wang Y."/>
            <person name="Zhang T."/>
            <person name="Xu B."/>
            <person name="Zheng H."/>
            <person name="Feng Z."/>
        </authorList>
    </citation>
    <scope>NUCLEOTIDE SEQUENCE [LARGE SCALE GENOMIC DNA]</scope>
    <source>
        <strain evidence="2">HuSjv2</strain>
        <tissue evidence="2">Worms</tissue>
    </source>
</reference>
<keyword evidence="1" id="KW-0812">Transmembrane</keyword>
<dbReference type="AlphaFoldDB" id="A0A4Z2DE35"/>
<sequence>MATLPSCMYWTFTNSGLLIQDWLLKPVRPVNLNEAINQLYLSSVIHPKDQLTSSMEGFNEKITDRTQQILQIIYYFSLPLLPAATILFVLVNIFTESKHYICPKYTLFTRPYLQRLSHYLIIFYVLTGINSSLIWLSTLPRYIPMSTGHYSTNTLINNHWSDVHSNSSRQYNTLRDMDIHHQYNATPKFISQLPAMLTMQIVLRLSLCWLTIGLLIDRIYILSELQMNPMRNSFGYYTNYLYTIAIDNLNEDTTTSIHLNDSAYKSQQHGHQVQNLPVNSIFQYLLKLTANLCSIQKCSIKSCPICKQLDYNNWSNEYTCFVCKSNYTHNNSNNSEILSNQQIKQQSEENLHLSSILHGKTTANTTIPTTTNCTSIGRLILLTGLLITCSLAICLPQVWSYQLIGINLKIKSTNKHTTKQITIVIHINMK</sequence>
<feature type="transmembrane region" description="Helical" evidence="1">
    <location>
        <begin position="116"/>
        <end position="136"/>
    </location>
</feature>
<dbReference type="OrthoDB" id="6259358at2759"/>
<keyword evidence="3" id="KW-1185">Reference proteome</keyword>